<dbReference type="Pfam" id="PF00753">
    <property type="entry name" value="Lactamase_B"/>
    <property type="match status" value="1"/>
</dbReference>
<dbReference type="SMART" id="SM00849">
    <property type="entry name" value="Lactamase_B"/>
    <property type="match status" value="1"/>
</dbReference>
<dbReference type="InterPro" id="IPR036866">
    <property type="entry name" value="RibonucZ/Hydroxyglut_hydro"/>
</dbReference>
<evidence type="ECO:0000256" key="2">
    <source>
        <dbReference type="ARBA" id="ARBA00022723"/>
    </source>
</evidence>
<evidence type="ECO:0000313" key="7">
    <source>
        <dbReference type="Proteomes" id="UP000076623"/>
    </source>
</evidence>
<dbReference type="PANTHER" id="PTHR46233:SF3">
    <property type="entry name" value="HYDROXYACYLGLUTATHIONE HYDROLASE GLOC"/>
    <property type="match status" value="1"/>
</dbReference>
<dbReference type="Gene3D" id="3.60.15.10">
    <property type="entry name" value="Ribonuclease Z/Hydroxyacylglutathione hydrolase-like"/>
    <property type="match status" value="1"/>
</dbReference>
<comment type="cofactor">
    <cofactor evidence="1">
        <name>Zn(2+)</name>
        <dbReference type="ChEBI" id="CHEBI:29105"/>
    </cofactor>
</comment>
<evidence type="ECO:0000313" key="6">
    <source>
        <dbReference type="EMBL" id="ANC77852.1"/>
    </source>
</evidence>
<dbReference type="GO" id="GO:0046872">
    <property type="term" value="F:metal ion binding"/>
    <property type="evidence" value="ECO:0007669"/>
    <property type="project" value="UniProtKB-KW"/>
</dbReference>
<protein>
    <recommendedName>
        <fullName evidence="5">Metallo-beta-lactamase domain-containing protein</fullName>
    </recommendedName>
</protein>
<accession>A0A160IQ47</accession>
<keyword evidence="3" id="KW-0378">Hydrolase</keyword>
<dbReference type="EMBL" id="CP015378">
    <property type="protein sequence ID" value="ANC77852.1"/>
    <property type="molecule type" value="Genomic_DNA"/>
</dbReference>
<evidence type="ECO:0000256" key="3">
    <source>
        <dbReference type="ARBA" id="ARBA00022801"/>
    </source>
</evidence>
<keyword evidence="4" id="KW-0862">Zinc</keyword>
<dbReference type="SUPFAM" id="SSF56281">
    <property type="entry name" value="Metallo-hydrolase/oxidoreductase"/>
    <property type="match status" value="1"/>
</dbReference>
<dbReference type="RefSeq" id="WP_066396125.1">
    <property type="nucleotide sequence ID" value="NZ_CP015378.1"/>
</dbReference>
<dbReference type="Proteomes" id="UP000076623">
    <property type="component" value="Chromosome"/>
</dbReference>
<dbReference type="InterPro" id="IPR051453">
    <property type="entry name" value="MBL_Glyoxalase_II"/>
</dbReference>
<dbReference type="PANTHER" id="PTHR46233">
    <property type="entry name" value="HYDROXYACYLGLUTATHIONE HYDROLASE GLOC"/>
    <property type="match status" value="1"/>
</dbReference>
<dbReference type="AlphaFoldDB" id="A0A160IQ47"/>
<evidence type="ECO:0000256" key="4">
    <source>
        <dbReference type="ARBA" id="ARBA00022833"/>
    </source>
</evidence>
<evidence type="ECO:0000256" key="1">
    <source>
        <dbReference type="ARBA" id="ARBA00001947"/>
    </source>
</evidence>
<dbReference type="KEGG" id="fpn:ABE65_014010"/>
<organism evidence="6 7">
    <name type="scientific">Fictibacillus phosphorivorans</name>
    <dbReference type="NCBI Taxonomy" id="1221500"/>
    <lineage>
        <taxon>Bacteria</taxon>
        <taxon>Bacillati</taxon>
        <taxon>Bacillota</taxon>
        <taxon>Bacilli</taxon>
        <taxon>Bacillales</taxon>
        <taxon>Fictibacillaceae</taxon>
        <taxon>Fictibacillus</taxon>
    </lineage>
</organism>
<evidence type="ECO:0000259" key="5">
    <source>
        <dbReference type="SMART" id="SM00849"/>
    </source>
</evidence>
<reference evidence="6 7" key="1">
    <citation type="submission" date="2016-04" db="EMBL/GenBank/DDBJ databases">
        <title>Complete genome sequence of Fictibacillus phosphorivorans G25-29, a strain toxic to nematodes.</title>
        <authorList>
            <person name="Zheng Z."/>
        </authorList>
    </citation>
    <scope>NUCLEOTIDE SEQUENCE [LARGE SCALE GENOMIC DNA]</scope>
    <source>
        <strain evidence="6 7">G25-29</strain>
    </source>
</reference>
<dbReference type="InterPro" id="IPR001279">
    <property type="entry name" value="Metallo-B-lactamas"/>
</dbReference>
<feature type="domain" description="Metallo-beta-lactamase" evidence="5">
    <location>
        <begin position="12"/>
        <end position="191"/>
    </location>
</feature>
<keyword evidence="7" id="KW-1185">Reference proteome</keyword>
<gene>
    <name evidence="6" type="ORF">ABE65_014010</name>
</gene>
<dbReference type="STRING" id="1221500.ABE65_014010"/>
<dbReference type="GO" id="GO:0016787">
    <property type="term" value="F:hydrolase activity"/>
    <property type="evidence" value="ECO:0007669"/>
    <property type="project" value="UniProtKB-KW"/>
</dbReference>
<sequence>MKWKKLTVGPVQENTYIIYNNLNEAVVIDPGSEGKRIIQTIESLKVKPLAILLTHAHFDHIGAVDDVRERYNIPLYIHKKEADWLSDTKKNGSKYFGQSITAKPATHILTNTDNTLKIGNFSFEVLTTPGHSPGSVSYYLKSSGAVFSGDALFAGSIGRTDLHGGDQDVLINSIHEKLLHLPEETMVLSGHGPETTIGMEMDSNPFLSGF</sequence>
<name>A0A160IQ47_9BACL</name>
<dbReference type="CDD" id="cd06262">
    <property type="entry name" value="metallo-hydrolase-like_MBL-fold"/>
    <property type="match status" value="1"/>
</dbReference>
<proteinExistence type="predicted"/>
<keyword evidence="2" id="KW-0479">Metal-binding</keyword>